<name>A0A7W6HTM5_9BACT</name>
<dbReference type="AlphaFoldDB" id="A0A7W6HTM5"/>
<accession>A0A7W6HTM5</accession>
<sequence>MRRCIFTIVIVGFMCGCENVFDDAILSMDEEKIGLTSNSVIPPPITNNFVDSFRFAFESVQIIFNLETEYEHWYLDNQLTQMDPVVVITRPQFLLRQFYIKKEKIREYDWNGYLLIALHEWYHIEYGCGDNERDHERMLTDVVYHRWIQRIFGCRENLAKYFVYIGFEDTEKYKALSDEEKMLVELIKVNFRIKK</sequence>
<dbReference type="PROSITE" id="PS51257">
    <property type="entry name" value="PROKAR_LIPOPROTEIN"/>
    <property type="match status" value="1"/>
</dbReference>
<evidence type="ECO:0000313" key="2">
    <source>
        <dbReference type="Proteomes" id="UP000546007"/>
    </source>
</evidence>
<comment type="caution">
    <text evidence="1">The sequence shown here is derived from an EMBL/GenBank/DDBJ whole genome shotgun (WGS) entry which is preliminary data.</text>
</comment>
<reference evidence="1 2" key="1">
    <citation type="submission" date="2020-08" db="EMBL/GenBank/DDBJ databases">
        <title>Genomic Encyclopedia of Type Strains, Phase IV (KMG-IV): sequencing the most valuable type-strain genomes for metagenomic binning, comparative biology and taxonomic classification.</title>
        <authorList>
            <person name="Goeker M."/>
        </authorList>
    </citation>
    <scope>NUCLEOTIDE SEQUENCE [LARGE SCALE GENOMIC DNA]</scope>
    <source>
        <strain evidence="1 2">DSM 105721</strain>
    </source>
</reference>
<dbReference type="Proteomes" id="UP000546007">
    <property type="component" value="Unassembled WGS sequence"/>
</dbReference>
<dbReference type="GeneID" id="93100975"/>
<protein>
    <submittedName>
        <fullName evidence="1">Uncharacterized protein</fullName>
    </submittedName>
</protein>
<dbReference type="EMBL" id="JACIES010000001">
    <property type="protein sequence ID" value="MBB4024759.1"/>
    <property type="molecule type" value="Genomic_DNA"/>
</dbReference>
<dbReference type="RefSeq" id="WP_151411458.1">
    <property type="nucleotide sequence ID" value="NZ_AP028155.1"/>
</dbReference>
<organism evidence="1 2">
    <name type="scientific">Butyricimonas faecihominis</name>
    <dbReference type="NCBI Taxonomy" id="1472416"/>
    <lineage>
        <taxon>Bacteria</taxon>
        <taxon>Pseudomonadati</taxon>
        <taxon>Bacteroidota</taxon>
        <taxon>Bacteroidia</taxon>
        <taxon>Bacteroidales</taxon>
        <taxon>Odoribacteraceae</taxon>
        <taxon>Butyricimonas</taxon>
    </lineage>
</organism>
<proteinExistence type="predicted"/>
<evidence type="ECO:0000313" key="1">
    <source>
        <dbReference type="EMBL" id="MBB4024759.1"/>
    </source>
</evidence>
<dbReference type="OrthoDB" id="9971638at2"/>
<keyword evidence="2" id="KW-1185">Reference proteome</keyword>
<gene>
    <name evidence="1" type="ORF">GGR14_000520</name>
</gene>